<reference evidence="2" key="1">
    <citation type="submission" date="2022-09" db="EMBL/GenBank/DDBJ databases">
        <title>Eubacterium sp. LFL-14 isolated from human feces.</title>
        <authorList>
            <person name="Liu F."/>
        </authorList>
    </citation>
    <scope>NUCLEOTIDE SEQUENCE</scope>
    <source>
        <strain evidence="2">LFL-14</strain>
    </source>
</reference>
<dbReference type="InterPro" id="IPR004155">
    <property type="entry name" value="PBS_lyase_HEAT"/>
</dbReference>
<gene>
    <name evidence="2" type="ORF">N5B56_03410</name>
</gene>
<proteinExistence type="predicted"/>
<feature type="transmembrane region" description="Helical" evidence="1">
    <location>
        <begin position="6"/>
        <end position="29"/>
    </location>
</feature>
<keyword evidence="1" id="KW-1133">Transmembrane helix</keyword>
<dbReference type="EMBL" id="JAODBU010000003">
    <property type="protein sequence ID" value="MCT7398135.1"/>
    <property type="molecule type" value="Genomic_DNA"/>
</dbReference>
<evidence type="ECO:0000256" key="1">
    <source>
        <dbReference type="SAM" id="Phobius"/>
    </source>
</evidence>
<accession>A0ABT2LY61</accession>
<dbReference type="SUPFAM" id="SSF48371">
    <property type="entry name" value="ARM repeat"/>
    <property type="match status" value="1"/>
</dbReference>
<keyword evidence="3" id="KW-1185">Reference proteome</keyword>
<comment type="caution">
    <text evidence="2">The sequence shown here is derived from an EMBL/GenBank/DDBJ whole genome shotgun (WGS) entry which is preliminary data.</text>
</comment>
<name>A0ABT2LY61_9FIRM</name>
<dbReference type="Pfam" id="PF13646">
    <property type="entry name" value="HEAT_2"/>
    <property type="match status" value="1"/>
</dbReference>
<keyword evidence="1" id="KW-0812">Transmembrane</keyword>
<evidence type="ECO:0000313" key="3">
    <source>
        <dbReference type="Proteomes" id="UP001431199"/>
    </source>
</evidence>
<dbReference type="Proteomes" id="UP001431199">
    <property type="component" value="Unassembled WGS sequence"/>
</dbReference>
<dbReference type="SMART" id="SM00567">
    <property type="entry name" value="EZ_HEAT"/>
    <property type="match status" value="2"/>
</dbReference>
<dbReference type="PANTHER" id="PTHR12697">
    <property type="entry name" value="PBS LYASE HEAT-LIKE PROTEIN"/>
    <property type="match status" value="1"/>
</dbReference>
<organism evidence="2 3">
    <name type="scientific">Eubacterium album</name>
    <dbReference type="NCBI Taxonomy" id="2978477"/>
    <lineage>
        <taxon>Bacteria</taxon>
        <taxon>Bacillati</taxon>
        <taxon>Bacillota</taxon>
        <taxon>Clostridia</taxon>
        <taxon>Eubacteriales</taxon>
        <taxon>Eubacteriaceae</taxon>
        <taxon>Eubacterium</taxon>
    </lineage>
</organism>
<dbReference type="PANTHER" id="PTHR12697:SF20">
    <property type="entry name" value="HEAT REPEAT-CONTAINING PROTEIN 4"/>
    <property type="match status" value="1"/>
</dbReference>
<keyword evidence="1" id="KW-0472">Membrane</keyword>
<dbReference type="InterPro" id="IPR011989">
    <property type="entry name" value="ARM-like"/>
</dbReference>
<dbReference type="RefSeq" id="WP_022089672.1">
    <property type="nucleotide sequence ID" value="NZ_JAODBU010000003.1"/>
</dbReference>
<dbReference type="InterPro" id="IPR016024">
    <property type="entry name" value="ARM-type_fold"/>
</dbReference>
<dbReference type="Gene3D" id="1.25.10.10">
    <property type="entry name" value="Leucine-rich Repeat Variant"/>
    <property type="match status" value="2"/>
</dbReference>
<evidence type="ECO:0000313" key="2">
    <source>
        <dbReference type="EMBL" id="MCT7398135.1"/>
    </source>
</evidence>
<protein>
    <submittedName>
        <fullName evidence="2">HEAT repeat domain-containing protein</fullName>
    </submittedName>
</protein>
<sequence length="361" mass="41786">MRFELFLVMIFFLSILLICAELLWLYLLADNQEESKAKLNKKEARCRRILEAIICAPTQSAWECEINELVNLVDKDDSYMEILTDVFMESLEKYEEMSEKDKKIIGKIIEKVNPITYYENMIKENDVVKKCYACQRLAALGAANDIEGIRELLKSRNRQLRYAAGNSLAALGDKEGVEEFILGFQDDYKYSYRVINEVIDRYTGDLYEISKDLIEKGDSYLKATVIKSIGKYKIKELVPYVLECTNDTDINIKIAATKAMCFCAEKEHILTLIRLSKDQNWVVREFAVKALGNLNTDEAIEAVKQATQDEQWWVRQTAAESLIKMDYSLEHIESVIKGYDRYASEAVKYSLYKVLNMEEKN</sequence>